<sequence>MIHTIKLKTNVIIPILRSIFSFVFETQLQFQWESKLFTYNAQAKRKIRRVLAEGQRVIALTSEEKFDASASGHF</sequence>
<gene>
    <name evidence="1" type="ordered locus">ambt_09740</name>
</gene>
<dbReference type="HOGENOM" id="CLU_2679543_0_0_6"/>
<dbReference type="Proteomes" id="UP000000683">
    <property type="component" value="Chromosome"/>
</dbReference>
<organism evidence="1 2">
    <name type="scientific">Alteromonas naphthalenivorans</name>
    <dbReference type="NCBI Taxonomy" id="715451"/>
    <lineage>
        <taxon>Bacteria</taxon>
        <taxon>Pseudomonadati</taxon>
        <taxon>Pseudomonadota</taxon>
        <taxon>Gammaproteobacteria</taxon>
        <taxon>Alteromonadales</taxon>
        <taxon>Alteromonadaceae</taxon>
        <taxon>Alteromonas/Salinimonas group</taxon>
        <taxon>Alteromonas</taxon>
    </lineage>
</organism>
<dbReference type="AlphaFoldDB" id="F5Z8T1"/>
<proteinExistence type="predicted"/>
<evidence type="ECO:0000313" key="2">
    <source>
        <dbReference type="Proteomes" id="UP000000683"/>
    </source>
</evidence>
<name>F5Z8T1_ALTNA</name>
<evidence type="ECO:0000313" key="1">
    <source>
        <dbReference type="EMBL" id="AEF03474.1"/>
    </source>
</evidence>
<protein>
    <submittedName>
        <fullName evidence="1">Uncharacterized protein</fullName>
    </submittedName>
</protein>
<dbReference type="KEGG" id="alt:ambt_09740"/>
<dbReference type="EMBL" id="CP002339">
    <property type="protein sequence ID" value="AEF03474.1"/>
    <property type="molecule type" value="Genomic_DNA"/>
</dbReference>
<keyword evidence="2" id="KW-1185">Reference proteome</keyword>
<reference evidence="1 2" key="1">
    <citation type="journal article" date="2011" name="J. Bacteriol.">
        <title>Complete genome sequence of the polycyclic aromatic hydrocarbon-degrading bacterium Alteromonas sp. strain SN2.</title>
        <authorList>
            <person name="Jin H.M."/>
            <person name="Jeong H."/>
            <person name="Moon E.J."/>
            <person name="Math R.K."/>
            <person name="Lee K."/>
            <person name="Kim H.J."/>
            <person name="Jeon C.O."/>
            <person name="Oh T.K."/>
            <person name="Kim J.F."/>
        </authorList>
    </citation>
    <scope>NUCLEOTIDE SEQUENCE [LARGE SCALE GENOMIC DNA]</scope>
    <source>
        <strain evidence="2">JCM 17741 / KACC 18427 / KCTC 11700BP / SN2</strain>
    </source>
</reference>
<accession>F5Z8T1</accession>